<dbReference type="RefSeq" id="WP_339967145.1">
    <property type="nucleotide sequence ID" value="NZ_JBBHJY010000005.1"/>
</dbReference>
<accession>A0ABU8S942</accession>
<proteinExistence type="predicted"/>
<reference evidence="1 2" key="1">
    <citation type="submission" date="2024-03" db="EMBL/GenBank/DDBJ databases">
        <authorList>
            <person name="Jo J.-H."/>
        </authorList>
    </citation>
    <scope>NUCLEOTIDE SEQUENCE [LARGE SCALE GENOMIC DNA]</scope>
    <source>
        <strain evidence="1 2">AS3R-12</strain>
    </source>
</reference>
<name>A0ABU8S942_9SPHN</name>
<organism evidence="1 2">
    <name type="scientific">Novosphingobium aquae</name>
    <dbReference type="NCBI Taxonomy" id="3133435"/>
    <lineage>
        <taxon>Bacteria</taxon>
        <taxon>Pseudomonadati</taxon>
        <taxon>Pseudomonadota</taxon>
        <taxon>Alphaproteobacteria</taxon>
        <taxon>Sphingomonadales</taxon>
        <taxon>Sphingomonadaceae</taxon>
        <taxon>Novosphingobium</taxon>
    </lineage>
</organism>
<comment type="caution">
    <text evidence="1">The sequence shown here is derived from an EMBL/GenBank/DDBJ whole genome shotgun (WGS) entry which is preliminary data.</text>
</comment>
<keyword evidence="2" id="KW-1185">Reference proteome</keyword>
<dbReference type="EMBL" id="JBBHJY010000005">
    <property type="protein sequence ID" value="MEJ6010474.1"/>
    <property type="molecule type" value="Genomic_DNA"/>
</dbReference>
<dbReference type="Proteomes" id="UP001379235">
    <property type="component" value="Unassembled WGS sequence"/>
</dbReference>
<gene>
    <name evidence="1" type="ORF">WG900_11150</name>
</gene>
<protein>
    <submittedName>
        <fullName evidence="1">Uncharacterized protein</fullName>
    </submittedName>
</protein>
<sequence>MAEPASSALRFTLERDSWYGLTMYPGYGDQPYHSPIRVDGIDPLGQRRFELRFLNLGYAQGVQCFHKVLRTLRRANSHLVAEETEVEDRTYVIMALTPGWMSANLRDVISRHLFDQRGQPIPRAFLALAG</sequence>
<evidence type="ECO:0000313" key="1">
    <source>
        <dbReference type="EMBL" id="MEJ6010474.1"/>
    </source>
</evidence>
<evidence type="ECO:0000313" key="2">
    <source>
        <dbReference type="Proteomes" id="UP001379235"/>
    </source>
</evidence>